<evidence type="ECO:0000313" key="1">
    <source>
        <dbReference type="Proteomes" id="UP000887575"/>
    </source>
</evidence>
<keyword evidence="1" id="KW-1185">Reference proteome</keyword>
<protein>
    <submittedName>
        <fullName evidence="2">Uncharacterized protein</fullName>
    </submittedName>
</protein>
<proteinExistence type="predicted"/>
<name>A0AAF3EJB0_9BILA</name>
<dbReference type="WBParaSite" id="MBELARI_LOCUS1408">
    <property type="protein sequence ID" value="MBELARI_LOCUS1408"/>
    <property type="gene ID" value="MBELARI_LOCUS1408"/>
</dbReference>
<dbReference type="AlphaFoldDB" id="A0AAF3EJB0"/>
<accession>A0AAF3EJB0</accession>
<sequence length="24" mass="2607">MLWGSMNRSVSGPLVFINGNLDAQ</sequence>
<reference evidence="2" key="1">
    <citation type="submission" date="2024-02" db="UniProtKB">
        <authorList>
            <consortium name="WormBaseParasite"/>
        </authorList>
    </citation>
    <scope>IDENTIFICATION</scope>
</reference>
<organism evidence="1 2">
    <name type="scientific">Mesorhabditis belari</name>
    <dbReference type="NCBI Taxonomy" id="2138241"/>
    <lineage>
        <taxon>Eukaryota</taxon>
        <taxon>Metazoa</taxon>
        <taxon>Ecdysozoa</taxon>
        <taxon>Nematoda</taxon>
        <taxon>Chromadorea</taxon>
        <taxon>Rhabditida</taxon>
        <taxon>Rhabditina</taxon>
        <taxon>Rhabditomorpha</taxon>
        <taxon>Rhabditoidea</taxon>
        <taxon>Rhabditidae</taxon>
        <taxon>Mesorhabditinae</taxon>
        <taxon>Mesorhabditis</taxon>
    </lineage>
</organism>
<evidence type="ECO:0000313" key="2">
    <source>
        <dbReference type="WBParaSite" id="MBELARI_LOCUS1408"/>
    </source>
</evidence>
<dbReference type="Proteomes" id="UP000887575">
    <property type="component" value="Unassembled WGS sequence"/>
</dbReference>